<protein>
    <submittedName>
        <fullName evidence="1">Uncharacterized protein YukE</fullName>
    </submittedName>
</protein>
<comment type="caution">
    <text evidence="1">The sequence shown here is derived from an EMBL/GenBank/DDBJ whole genome shotgun (WGS) entry which is preliminary data.</text>
</comment>
<sequence>MSSLLESIEKELKRRAYEAMIHCLQSYQGQVEEAIEEFQHGTRAFYRANDEYVLHWQGEAREAYEWVYGDLRQIEACIDATADELLHEISREIARIQRKDRGAIMTTIRVKPEELETVAKHVPDAEDACQRARTSLSWELPSLAMKIPGIGSAVIHELTDELLHWLQ</sequence>
<gene>
    <name evidence="1" type="ORF">HNR31_002483</name>
</gene>
<accession>A0A7W0BZ59</accession>
<evidence type="ECO:0000313" key="1">
    <source>
        <dbReference type="EMBL" id="MBA2875693.1"/>
    </source>
</evidence>
<organism evidence="1 2">
    <name type="scientific">Thermaerobacillus caldiproteolyticus</name>
    <dbReference type="NCBI Taxonomy" id="247480"/>
    <lineage>
        <taxon>Bacteria</taxon>
        <taxon>Bacillati</taxon>
        <taxon>Bacillota</taxon>
        <taxon>Bacilli</taxon>
        <taxon>Bacillales</taxon>
        <taxon>Anoxybacillaceae</taxon>
        <taxon>Thermaerobacillus</taxon>
    </lineage>
</organism>
<proteinExistence type="predicted"/>
<evidence type="ECO:0000313" key="2">
    <source>
        <dbReference type="Proteomes" id="UP000523087"/>
    </source>
</evidence>
<dbReference type="AlphaFoldDB" id="A0A7W0BZ59"/>
<keyword evidence="2" id="KW-1185">Reference proteome</keyword>
<dbReference type="EMBL" id="JACDUT010000007">
    <property type="protein sequence ID" value="MBA2875693.1"/>
    <property type="molecule type" value="Genomic_DNA"/>
</dbReference>
<dbReference type="Proteomes" id="UP000523087">
    <property type="component" value="Unassembled WGS sequence"/>
</dbReference>
<reference evidence="1 2" key="1">
    <citation type="submission" date="2020-07" db="EMBL/GenBank/DDBJ databases">
        <title>Genomic Encyclopedia of Type Strains, Phase IV (KMG-IV): sequencing the most valuable type-strain genomes for metagenomic binning, comparative biology and taxonomic classification.</title>
        <authorList>
            <person name="Goeker M."/>
        </authorList>
    </citation>
    <scope>NUCLEOTIDE SEQUENCE [LARGE SCALE GENOMIC DNA]</scope>
    <source>
        <strain evidence="1 2">DSM 15730</strain>
    </source>
</reference>
<name>A0A7W0BZ59_9BACL</name>